<name>A0ACB9RSQ2_9MYRT</name>
<dbReference type="EMBL" id="CM042882">
    <property type="protein sequence ID" value="KAI4382017.1"/>
    <property type="molecule type" value="Genomic_DNA"/>
</dbReference>
<reference evidence="2" key="1">
    <citation type="journal article" date="2023" name="Front. Plant Sci.">
        <title>Chromosomal-level genome assembly of Melastoma candidum provides insights into trichome evolution.</title>
        <authorList>
            <person name="Zhong Y."/>
            <person name="Wu W."/>
            <person name="Sun C."/>
            <person name="Zou P."/>
            <person name="Liu Y."/>
            <person name="Dai S."/>
            <person name="Zhou R."/>
        </authorList>
    </citation>
    <scope>NUCLEOTIDE SEQUENCE [LARGE SCALE GENOMIC DNA]</scope>
</reference>
<organism evidence="1 2">
    <name type="scientific">Melastoma candidum</name>
    <dbReference type="NCBI Taxonomy" id="119954"/>
    <lineage>
        <taxon>Eukaryota</taxon>
        <taxon>Viridiplantae</taxon>
        <taxon>Streptophyta</taxon>
        <taxon>Embryophyta</taxon>
        <taxon>Tracheophyta</taxon>
        <taxon>Spermatophyta</taxon>
        <taxon>Magnoliopsida</taxon>
        <taxon>eudicotyledons</taxon>
        <taxon>Gunneridae</taxon>
        <taxon>Pentapetalae</taxon>
        <taxon>rosids</taxon>
        <taxon>malvids</taxon>
        <taxon>Myrtales</taxon>
        <taxon>Melastomataceae</taxon>
        <taxon>Melastomatoideae</taxon>
        <taxon>Melastomateae</taxon>
        <taxon>Melastoma</taxon>
    </lineage>
</organism>
<proteinExistence type="predicted"/>
<keyword evidence="2" id="KW-1185">Reference proteome</keyword>
<accession>A0ACB9RSQ2</accession>
<protein>
    <submittedName>
        <fullName evidence="1">Uncharacterized protein</fullName>
    </submittedName>
</protein>
<comment type="caution">
    <text evidence="1">The sequence shown here is derived from an EMBL/GenBank/DDBJ whole genome shotgun (WGS) entry which is preliminary data.</text>
</comment>
<gene>
    <name evidence="1" type="ORF">MLD38_008029</name>
</gene>
<evidence type="ECO:0000313" key="1">
    <source>
        <dbReference type="EMBL" id="KAI4382017.1"/>
    </source>
</evidence>
<sequence length="89" mass="9936">MLRDPHSRQLLDKKPRRKKTTQHQCDTFATLSFPNPCFSSCPTLPNSLCDPSILRLQFDSDSLCAKFGAFLLPIVCSSWAVLGCGSYLL</sequence>
<dbReference type="Proteomes" id="UP001057402">
    <property type="component" value="Chromosome 3"/>
</dbReference>
<evidence type="ECO:0000313" key="2">
    <source>
        <dbReference type="Proteomes" id="UP001057402"/>
    </source>
</evidence>